<name>A0A6A8KCD7_9FIRM</name>
<dbReference type="Proteomes" id="UP000477010">
    <property type="component" value="Unassembled WGS sequence"/>
</dbReference>
<gene>
    <name evidence="1" type="ORF">GKD85_02690</name>
</gene>
<dbReference type="InterPro" id="IPR032359">
    <property type="entry name" value="KwaB-like"/>
</dbReference>
<dbReference type="EMBL" id="WKQE01000002">
    <property type="protein sequence ID" value="MSC79738.1"/>
    <property type="molecule type" value="Genomic_DNA"/>
</dbReference>
<sequence>MTLEQIESIFNKLQEGSSLSLQLLKIKVSAKNKTSYSTCKVNLSPEGRLTHFVGEISDHYKKEFKKYHTVKEYDGSADAQTIYELPAENVLICDEFKTLQEAISKPDVEINPLKFSASAQLIKETLSINGEDYRIKLFSMQNPITTLRHKFWESSGTFSEIDNKVLSLRTNLDIIIIDDTAYMLSMAGEKLFNIERAYKGICLQKVAAVEKMRIVTDFELFRTCASSGHNPRRFVAFNDEHLKKLENSDDRRRLAEKFGLPLLEGKFDTTQNGVSEKLVKLLCNKGMVDPFDDLPMEVSSPRKWE</sequence>
<dbReference type="Pfam" id="PF16162">
    <property type="entry name" value="KwaB"/>
    <property type="match status" value="1"/>
</dbReference>
<accession>A0A6A8KCD7</accession>
<protein>
    <submittedName>
        <fullName evidence="1">DUF4868 domain-containing protein</fullName>
    </submittedName>
</protein>
<dbReference type="RefSeq" id="WP_005927024.1">
    <property type="nucleotide sequence ID" value="NZ_CABKNH010000001.1"/>
</dbReference>
<dbReference type="AlphaFoldDB" id="A0A6A8KCD7"/>
<evidence type="ECO:0000313" key="1">
    <source>
        <dbReference type="EMBL" id="MSC79738.1"/>
    </source>
</evidence>
<comment type="caution">
    <text evidence="1">The sequence shown here is derived from an EMBL/GenBank/DDBJ whole genome shotgun (WGS) entry which is preliminary data.</text>
</comment>
<organism evidence="1 2">
    <name type="scientific">Faecalibacterium prausnitzii</name>
    <dbReference type="NCBI Taxonomy" id="853"/>
    <lineage>
        <taxon>Bacteria</taxon>
        <taxon>Bacillati</taxon>
        <taxon>Bacillota</taxon>
        <taxon>Clostridia</taxon>
        <taxon>Eubacteriales</taxon>
        <taxon>Oscillospiraceae</taxon>
        <taxon>Faecalibacterium</taxon>
    </lineage>
</organism>
<reference evidence="1 2" key="1">
    <citation type="journal article" date="2019" name="Nat. Med.">
        <title>A library of human gut bacterial isolates paired with longitudinal multiomics data enables mechanistic microbiome research.</title>
        <authorList>
            <person name="Poyet M."/>
            <person name="Groussin M."/>
            <person name="Gibbons S.M."/>
            <person name="Avila-Pacheco J."/>
            <person name="Jiang X."/>
            <person name="Kearney S.M."/>
            <person name="Perrotta A.R."/>
            <person name="Berdy B."/>
            <person name="Zhao S."/>
            <person name="Lieberman T.D."/>
            <person name="Swanson P.K."/>
            <person name="Smith M."/>
            <person name="Roesemann S."/>
            <person name="Alexander J.E."/>
            <person name="Rich S.A."/>
            <person name="Livny J."/>
            <person name="Vlamakis H."/>
            <person name="Clish C."/>
            <person name="Bullock K."/>
            <person name="Deik A."/>
            <person name="Scott J."/>
            <person name="Pierce K.A."/>
            <person name="Xavier R.J."/>
            <person name="Alm E.J."/>
        </authorList>
    </citation>
    <scope>NUCLEOTIDE SEQUENCE [LARGE SCALE GENOMIC DNA]</scope>
    <source>
        <strain evidence="1 2">BIOML-B9</strain>
    </source>
</reference>
<dbReference type="GeneID" id="75069287"/>
<proteinExistence type="predicted"/>
<evidence type="ECO:0000313" key="2">
    <source>
        <dbReference type="Proteomes" id="UP000477010"/>
    </source>
</evidence>